<dbReference type="InterPro" id="IPR029489">
    <property type="entry name" value="OGT/SEC/SPY_C"/>
</dbReference>
<dbReference type="AlphaFoldDB" id="A0A9D4YF05"/>
<evidence type="ECO:0000256" key="4">
    <source>
        <dbReference type="ARBA" id="ARBA00022803"/>
    </source>
</evidence>
<dbReference type="GO" id="GO:0016740">
    <property type="term" value="F:transferase activity"/>
    <property type="evidence" value="ECO:0007669"/>
    <property type="project" value="UniProtKB-KW"/>
</dbReference>
<proteinExistence type="predicted"/>
<gene>
    <name evidence="6" type="ORF">KIW84_023884</name>
</gene>
<keyword evidence="4" id="KW-0802">TPR repeat</keyword>
<keyword evidence="3" id="KW-0677">Repeat</keyword>
<dbReference type="EMBL" id="JAMSHJ010000002">
    <property type="protein sequence ID" value="KAI5437924.1"/>
    <property type="molecule type" value="Genomic_DNA"/>
</dbReference>
<protein>
    <recommendedName>
        <fullName evidence="5">O-GlcNAc transferase C-terminal domain-containing protein</fullName>
    </recommendedName>
</protein>
<feature type="domain" description="O-GlcNAc transferase C-terminal" evidence="5">
    <location>
        <begin position="1"/>
        <end position="40"/>
    </location>
</feature>
<evidence type="ECO:0000259" key="5">
    <source>
        <dbReference type="Pfam" id="PF13844"/>
    </source>
</evidence>
<evidence type="ECO:0000256" key="1">
    <source>
        <dbReference type="ARBA" id="ARBA00004922"/>
    </source>
</evidence>
<name>A0A9D4YF05_PEA</name>
<dbReference type="Proteomes" id="UP001058974">
    <property type="component" value="Chromosome 2"/>
</dbReference>
<evidence type="ECO:0000313" key="6">
    <source>
        <dbReference type="EMBL" id="KAI5437924.1"/>
    </source>
</evidence>
<dbReference type="Pfam" id="PF13844">
    <property type="entry name" value="Glyco_transf_41"/>
    <property type="match status" value="1"/>
</dbReference>
<organism evidence="6 7">
    <name type="scientific">Pisum sativum</name>
    <name type="common">Garden pea</name>
    <name type="synonym">Lathyrus oleraceus</name>
    <dbReference type="NCBI Taxonomy" id="3888"/>
    <lineage>
        <taxon>Eukaryota</taxon>
        <taxon>Viridiplantae</taxon>
        <taxon>Streptophyta</taxon>
        <taxon>Embryophyta</taxon>
        <taxon>Tracheophyta</taxon>
        <taxon>Spermatophyta</taxon>
        <taxon>Magnoliopsida</taxon>
        <taxon>eudicotyledons</taxon>
        <taxon>Gunneridae</taxon>
        <taxon>Pentapetalae</taxon>
        <taxon>rosids</taxon>
        <taxon>fabids</taxon>
        <taxon>Fabales</taxon>
        <taxon>Fabaceae</taxon>
        <taxon>Papilionoideae</taxon>
        <taxon>50 kb inversion clade</taxon>
        <taxon>NPAAA clade</taxon>
        <taxon>Hologalegina</taxon>
        <taxon>IRL clade</taxon>
        <taxon>Fabeae</taxon>
        <taxon>Lathyrus</taxon>
    </lineage>
</organism>
<reference evidence="6 7" key="1">
    <citation type="journal article" date="2022" name="Nat. Genet.">
        <title>Improved pea reference genome and pan-genome highlight genomic features and evolutionary characteristics.</title>
        <authorList>
            <person name="Yang T."/>
            <person name="Liu R."/>
            <person name="Luo Y."/>
            <person name="Hu S."/>
            <person name="Wang D."/>
            <person name="Wang C."/>
            <person name="Pandey M.K."/>
            <person name="Ge S."/>
            <person name="Xu Q."/>
            <person name="Li N."/>
            <person name="Li G."/>
            <person name="Huang Y."/>
            <person name="Saxena R.K."/>
            <person name="Ji Y."/>
            <person name="Li M."/>
            <person name="Yan X."/>
            <person name="He Y."/>
            <person name="Liu Y."/>
            <person name="Wang X."/>
            <person name="Xiang C."/>
            <person name="Varshney R.K."/>
            <person name="Ding H."/>
            <person name="Gao S."/>
            <person name="Zong X."/>
        </authorList>
    </citation>
    <scope>NUCLEOTIDE SEQUENCE [LARGE SCALE GENOMIC DNA]</scope>
    <source>
        <strain evidence="6 7">cv. Zhongwan 6</strain>
    </source>
</reference>
<comment type="caution">
    <text evidence="6">The sequence shown here is derived from an EMBL/GenBank/DDBJ whole genome shotgun (WGS) entry which is preliminary data.</text>
</comment>
<keyword evidence="2" id="KW-0808">Transferase</keyword>
<evidence type="ECO:0000256" key="3">
    <source>
        <dbReference type="ARBA" id="ARBA00022737"/>
    </source>
</evidence>
<sequence>MHNSKNMVVFCFALSPNDDTEWRRHVQVEAGHFLEVPVMTVDTLRLERQDAPMNVDVGFNMDFASFSKYAAGITFNRADFSLTHMLADTGEANVGGWK</sequence>
<comment type="pathway">
    <text evidence="1">Protein modification; protein glycosylation.</text>
</comment>
<evidence type="ECO:0000313" key="7">
    <source>
        <dbReference type="Proteomes" id="UP001058974"/>
    </source>
</evidence>
<evidence type="ECO:0000256" key="2">
    <source>
        <dbReference type="ARBA" id="ARBA00022679"/>
    </source>
</evidence>
<dbReference type="Gramene" id="Psat02G0388400-T1">
    <property type="protein sequence ID" value="KAI5437924.1"/>
    <property type="gene ID" value="KIW84_023884"/>
</dbReference>
<accession>A0A9D4YF05</accession>
<keyword evidence="7" id="KW-1185">Reference proteome</keyword>